<dbReference type="GeneID" id="110595189"/>
<dbReference type="PANTHER" id="PTHR33560:SF2">
    <property type="entry name" value="PROTEIN FAM227B"/>
    <property type="match status" value="1"/>
</dbReference>
<accession>A0A3Q0DR60</accession>
<name>A0A3Q0DR60_CARSF</name>
<reference evidence="3" key="1">
    <citation type="submission" date="2025-08" db="UniProtKB">
        <authorList>
            <consortium name="RefSeq"/>
        </authorList>
    </citation>
    <scope>IDENTIFICATION</scope>
</reference>
<sequence length="135" mass="16617">MEGQQKYQRMDSRTVFHKMQEPPQSVEEFLKFQNWDYWPREVNCTDNDKWSGILKAIKEDSSFISIYTHLWKNVPRIYEATSIMESRLNECSLLLQNHASKIYEWKRVIFETSSRRQLERYREFLKKFHKEKKIM</sequence>
<dbReference type="PANTHER" id="PTHR33560">
    <property type="entry name" value="PROTEIN FAM227B"/>
    <property type="match status" value="1"/>
</dbReference>
<evidence type="ECO:0000313" key="2">
    <source>
        <dbReference type="Proteomes" id="UP000189704"/>
    </source>
</evidence>
<dbReference type="AlphaFoldDB" id="A0A3Q0DR60"/>
<dbReference type="InterPro" id="IPR029417">
    <property type="entry name" value="FAM227"/>
</dbReference>
<protein>
    <submittedName>
        <fullName evidence="3">Protein FAM227B-like</fullName>
    </submittedName>
</protein>
<evidence type="ECO:0000256" key="1">
    <source>
        <dbReference type="ARBA" id="ARBA00008666"/>
    </source>
</evidence>
<gene>
    <name evidence="3" type="primary">LOC110595189</name>
</gene>
<organism evidence="2 3">
    <name type="scientific">Carlito syrichta</name>
    <name type="common">Philippine tarsier</name>
    <name type="synonym">Tarsius syrichta</name>
    <dbReference type="NCBI Taxonomy" id="1868482"/>
    <lineage>
        <taxon>Eukaryota</taxon>
        <taxon>Metazoa</taxon>
        <taxon>Chordata</taxon>
        <taxon>Craniata</taxon>
        <taxon>Vertebrata</taxon>
        <taxon>Euteleostomi</taxon>
        <taxon>Mammalia</taxon>
        <taxon>Eutheria</taxon>
        <taxon>Euarchontoglires</taxon>
        <taxon>Primates</taxon>
        <taxon>Haplorrhini</taxon>
        <taxon>Tarsiiformes</taxon>
        <taxon>Tarsiidae</taxon>
        <taxon>Carlito</taxon>
    </lineage>
</organism>
<dbReference type="OrthoDB" id="73353at2759"/>
<dbReference type="KEGG" id="csyr:110595189"/>
<keyword evidence="2" id="KW-1185">Reference proteome</keyword>
<dbReference type="Proteomes" id="UP000189704">
    <property type="component" value="Unplaced"/>
</dbReference>
<comment type="similarity">
    <text evidence="1">Belongs to the FAM227 family.</text>
</comment>
<dbReference type="RefSeq" id="XP_021565586.1">
    <property type="nucleotide sequence ID" value="XM_021709911.1"/>
</dbReference>
<evidence type="ECO:0000313" key="3">
    <source>
        <dbReference type="RefSeq" id="XP_021565586.1"/>
    </source>
</evidence>
<proteinExistence type="inferred from homology"/>
<feature type="non-terminal residue" evidence="3">
    <location>
        <position position="135"/>
    </location>
</feature>
<dbReference type="STRING" id="1868482.ENSTSYP00000032810"/>